<dbReference type="AlphaFoldDB" id="A0A7W4UH46"/>
<reference evidence="1 2" key="2">
    <citation type="submission" date="2020-08" db="EMBL/GenBank/DDBJ databases">
        <authorList>
            <person name="Partida-Martinez L."/>
            <person name="Huntemann M."/>
            <person name="Clum A."/>
            <person name="Wang J."/>
            <person name="Palaniappan K."/>
            <person name="Ritter S."/>
            <person name="Chen I.-M."/>
            <person name="Stamatis D."/>
            <person name="Reddy T."/>
            <person name="O'Malley R."/>
            <person name="Daum C."/>
            <person name="Shapiro N."/>
            <person name="Ivanova N."/>
            <person name="Kyrpides N."/>
            <person name="Woyke T."/>
        </authorList>
    </citation>
    <scope>NUCLEOTIDE SEQUENCE [LARGE SCALE GENOMIC DNA]</scope>
    <source>
        <strain evidence="1 2">RAS26</strain>
    </source>
</reference>
<dbReference type="RefSeq" id="WP_183296855.1">
    <property type="nucleotide sequence ID" value="NZ_JACHVX010000004.1"/>
</dbReference>
<accession>A0A7W4UH46</accession>
<protein>
    <submittedName>
        <fullName evidence="1">Uncharacterized protein</fullName>
    </submittedName>
</protein>
<organism evidence="1 2">
    <name type="scientific">Cellulomonas cellasea</name>
    <dbReference type="NCBI Taxonomy" id="43670"/>
    <lineage>
        <taxon>Bacteria</taxon>
        <taxon>Bacillati</taxon>
        <taxon>Actinomycetota</taxon>
        <taxon>Actinomycetes</taxon>
        <taxon>Micrococcales</taxon>
        <taxon>Cellulomonadaceae</taxon>
        <taxon>Cellulomonas</taxon>
    </lineage>
</organism>
<evidence type="ECO:0000313" key="1">
    <source>
        <dbReference type="EMBL" id="MBB2924066.1"/>
    </source>
</evidence>
<name>A0A7W4UH46_9CELL</name>
<dbReference type="Proteomes" id="UP000518206">
    <property type="component" value="Unassembled WGS sequence"/>
</dbReference>
<gene>
    <name evidence="1" type="ORF">FHR80_002994</name>
</gene>
<reference evidence="1 2" key="1">
    <citation type="submission" date="2020-08" db="EMBL/GenBank/DDBJ databases">
        <title>The Agave Microbiome: Exploring the role of microbial communities in plant adaptations to desert environments.</title>
        <authorList>
            <person name="Partida-Martinez L.P."/>
        </authorList>
    </citation>
    <scope>NUCLEOTIDE SEQUENCE [LARGE SCALE GENOMIC DNA]</scope>
    <source>
        <strain evidence="1 2">RAS26</strain>
    </source>
</reference>
<sequence length="97" mass="10120">MELEPLLEALLAALMLLESSDDSEIDPDVAVAGMEAIAAELHQLSRHDVAELVAAVMRIADAEEDVRYSEFYRAAPTMLGLLPANVTGPGGAGGGVT</sequence>
<dbReference type="EMBL" id="JACHVX010000004">
    <property type="protein sequence ID" value="MBB2924066.1"/>
    <property type="molecule type" value="Genomic_DNA"/>
</dbReference>
<comment type="caution">
    <text evidence="1">The sequence shown here is derived from an EMBL/GenBank/DDBJ whole genome shotgun (WGS) entry which is preliminary data.</text>
</comment>
<evidence type="ECO:0000313" key="2">
    <source>
        <dbReference type="Proteomes" id="UP000518206"/>
    </source>
</evidence>
<proteinExistence type="predicted"/>